<comment type="subcellular location">
    <subcellularLocation>
        <location evidence="12">Cell membrane</location>
        <topology evidence="12">Peripheral membrane protein</topology>
    </subcellularLocation>
    <subcellularLocation>
        <location evidence="1">Membrane</location>
    </subcellularLocation>
</comment>
<dbReference type="FunFam" id="1.20.150.20:FF:000001">
    <property type="entry name" value="ATP synthase subunit alpha"/>
    <property type="match status" value="1"/>
</dbReference>
<dbReference type="EMBL" id="POTL01000001">
    <property type="protein sequence ID" value="TLH52103.1"/>
    <property type="molecule type" value="Genomic_DNA"/>
</dbReference>
<reference evidence="17" key="1">
    <citation type="submission" date="2018-01" db="EMBL/GenBank/DDBJ databases">
        <title>Comparative genomics of Mycobacterium mucogenicum and Mycobacterium neoaurum clade members emphasizing tRNA and non-coding RNA.</title>
        <authorList>
            <person name="Behra P.R.K."/>
            <person name="Pettersson B.M.F."/>
            <person name="Das S."/>
            <person name="Dasgupta S."/>
            <person name="Kirsebom L.A."/>
        </authorList>
    </citation>
    <scope>NUCLEOTIDE SEQUENCE</scope>
    <source>
        <strain evidence="17">DSM 44124</strain>
    </source>
</reference>
<dbReference type="InterPro" id="IPR023366">
    <property type="entry name" value="ATP_synth_asu-like_sf"/>
</dbReference>
<evidence type="ECO:0000313" key="18">
    <source>
        <dbReference type="Proteomes" id="UP000309231"/>
    </source>
</evidence>
<dbReference type="InterPro" id="IPR036121">
    <property type="entry name" value="ATPase_F1/V1/A1_a/bsu_N_sf"/>
</dbReference>
<dbReference type="NCBIfam" id="TIGR00962">
    <property type="entry name" value="atpA"/>
    <property type="match status" value="1"/>
</dbReference>
<dbReference type="GO" id="GO:0005886">
    <property type="term" value="C:plasma membrane"/>
    <property type="evidence" value="ECO:0007669"/>
    <property type="project" value="UniProtKB-SubCell"/>
</dbReference>
<dbReference type="InterPro" id="IPR004100">
    <property type="entry name" value="ATPase_F1/V1/A1_a/bsu_N"/>
</dbReference>
<dbReference type="FunFam" id="3.40.50.300:FF:000002">
    <property type="entry name" value="ATP synthase subunit alpha"/>
    <property type="match status" value="1"/>
</dbReference>
<reference evidence="16 18" key="2">
    <citation type="journal article" date="2019" name="BMC Evol. Biol.">
        <title>Comparative genomics of Mycobacterium mucogenicum and Mycobacterium neoaurum clade members emphasizing tRNA and non-coding RNA.</title>
        <authorList>
            <person name="Behra P.R.K."/>
            <person name="Pettersson B.M.F."/>
            <person name="Das S."/>
            <person name="Dasgupta S."/>
            <person name="Kirsebom L.A."/>
        </authorList>
    </citation>
    <scope>NUCLEOTIDE SEQUENCE [LARGE SCALE GENOMIC DNA]</scope>
    <source>
        <strain evidence="16 18">DSM 44124</strain>
    </source>
</reference>
<dbReference type="InterPro" id="IPR033732">
    <property type="entry name" value="ATP_synth_F1_a_nt-bd_dom"/>
</dbReference>
<dbReference type="PROSITE" id="PS00152">
    <property type="entry name" value="ATPASE_ALPHA_BETA"/>
    <property type="match status" value="1"/>
</dbReference>
<dbReference type="InterPro" id="IPR005294">
    <property type="entry name" value="ATP_synth_F1_asu"/>
</dbReference>
<evidence type="ECO:0000256" key="12">
    <source>
        <dbReference type="HAMAP-Rule" id="MF_01346"/>
    </source>
</evidence>
<dbReference type="HAMAP" id="MF_01346">
    <property type="entry name" value="ATP_synth_alpha_bact"/>
    <property type="match status" value="1"/>
</dbReference>
<dbReference type="Gene3D" id="2.40.30.20">
    <property type="match status" value="1"/>
</dbReference>
<dbReference type="NCBIfam" id="NF009884">
    <property type="entry name" value="PRK13343.1"/>
    <property type="match status" value="1"/>
</dbReference>
<gene>
    <name evidence="12 17" type="primary">atpA</name>
    <name evidence="16" type="ORF">C1S78_006835</name>
    <name evidence="17" type="ORF">C1S78_06830</name>
</gene>
<evidence type="ECO:0000259" key="15">
    <source>
        <dbReference type="Pfam" id="PF02874"/>
    </source>
</evidence>
<dbReference type="AlphaFoldDB" id="A0A8H2JA40"/>
<dbReference type="GO" id="GO:0045259">
    <property type="term" value="C:proton-transporting ATP synthase complex"/>
    <property type="evidence" value="ECO:0007669"/>
    <property type="project" value="UniProtKB-KW"/>
</dbReference>
<dbReference type="GO" id="GO:0043531">
    <property type="term" value="F:ADP binding"/>
    <property type="evidence" value="ECO:0007669"/>
    <property type="project" value="TreeGrafter"/>
</dbReference>
<dbReference type="CDD" id="cd18116">
    <property type="entry name" value="ATP-synt_F1_alpha_N"/>
    <property type="match status" value="1"/>
</dbReference>
<keyword evidence="6 12" id="KW-0067">ATP-binding</keyword>
<protein>
    <recommendedName>
        <fullName evidence="12">ATP synthase subunit alpha</fullName>
        <ecNumber evidence="12">7.1.2.2</ecNumber>
    </recommendedName>
    <alternativeName>
        <fullName evidence="12">ATP synthase F1 sector subunit alpha</fullName>
    </alternativeName>
    <alternativeName>
        <fullName evidence="12">F-ATPase subunit alpha</fullName>
    </alternativeName>
</protein>
<evidence type="ECO:0000256" key="3">
    <source>
        <dbReference type="ARBA" id="ARBA00022448"/>
    </source>
</evidence>
<keyword evidence="12" id="KW-0375">Hydrogen ion transport</keyword>
<dbReference type="InterPro" id="IPR038376">
    <property type="entry name" value="ATP_synth_asu_C_sf"/>
</dbReference>
<dbReference type="Gene3D" id="1.20.150.20">
    <property type="entry name" value="ATP synthase alpha/beta chain, C-terminal domain"/>
    <property type="match status" value="1"/>
</dbReference>
<keyword evidence="4 12" id="KW-1003">Cell membrane</keyword>
<evidence type="ECO:0000256" key="6">
    <source>
        <dbReference type="ARBA" id="ARBA00022840"/>
    </source>
</evidence>
<accession>A0A8H2JA40</accession>
<dbReference type="Pfam" id="PF00006">
    <property type="entry name" value="ATP-synt_ab"/>
    <property type="match status" value="1"/>
</dbReference>
<dbReference type="CDD" id="cd01132">
    <property type="entry name" value="F1-ATPase_alpha_CD"/>
    <property type="match status" value="1"/>
</dbReference>
<evidence type="ECO:0000259" key="14">
    <source>
        <dbReference type="Pfam" id="PF00306"/>
    </source>
</evidence>
<dbReference type="GO" id="GO:0005524">
    <property type="term" value="F:ATP binding"/>
    <property type="evidence" value="ECO:0007669"/>
    <property type="project" value="UniProtKB-UniRule"/>
</dbReference>
<keyword evidence="3 12" id="KW-0813">Transport</keyword>
<dbReference type="PIRSF" id="PIRSF039088">
    <property type="entry name" value="F_ATPase_subunit_alpha"/>
    <property type="match status" value="1"/>
</dbReference>
<feature type="domain" description="ATPase F1/V1/A1 complex alpha/beta subunit nucleotide-binding" evidence="13">
    <location>
        <begin position="152"/>
        <end position="375"/>
    </location>
</feature>
<dbReference type="Pfam" id="PF02874">
    <property type="entry name" value="ATP-synt_ab_N"/>
    <property type="match status" value="1"/>
</dbReference>
<keyword evidence="5 12" id="KW-0547">Nucleotide-binding</keyword>
<comment type="similarity">
    <text evidence="2 12">Belongs to the ATPase alpha/beta chains family.</text>
</comment>
<dbReference type="SUPFAM" id="SSF50615">
    <property type="entry name" value="N-terminal domain of alpha and beta subunits of F1 ATP synthase"/>
    <property type="match status" value="1"/>
</dbReference>
<evidence type="ECO:0000259" key="13">
    <source>
        <dbReference type="Pfam" id="PF00006"/>
    </source>
</evidence>
<dbReference type="SUPFAM" id="SSF52540">
    <property type="entry name" value="P-loop containing nucleoside triphosphate hydrolases"/>
    <property type="match status" value="1"/>
</dbReference>
<organism evidence="17">
    <name type="scientific">Mycolicibacterium mucogenicum DSM 44124</name>
    <dbReference type="NCBI Taxonomy" id="1226753"/>
    <lineage>
        <taxon>Bacteria</taxon>
        <taxon>Bacillati</taxon>
        <taxon>Actinomycetota</taxon>
        <taxon>Actinomycetes</taxon>
        <taxon>Mycobacteriales</taxon>
        <taxon>Mycobacteriaceae</taxon>
        <taxon>Mycolicibacterium</taxon>
    </lineage>
</organism>
<evidence type="ECO:0000256" key="1">
    <source>
        <dbReference type="ARBA" id="ARBA00004370"/>
    </source>
</evidence>
<dbReference type="PANTHER" id="PTHR48082:SF2">
    <property type="entry name" value="ATP SYNTHASE SUBUNIT ALPHA, MITOCHONDRIAL"/>
    <property type="match status" value="1"/>
</dbReference>
<evidence type="ECO:0000256" key="4">
    <source>
        <dbReference type="ARBA" id="ARBA00022475"/>
    </source>
</evidence>
<sequence>MAELTISAADIEGAIENYVTTFSASTDREEIGTVVDAGDGIAHVEGLPSVMTQELLEFPGGVLGVALNLDEHSVGTVILGEFEKIEEGQQVKRTGEVLSVPVGDEFLGRVINPLGEPIDGQGEIKAETRRALELQAPTVVQRQSVSEPLQTGIKAIDAMTPIGRGQRQLIIGDRKTGKTAVCVDTILNQREAWETGDPKQQVRCVYVAIGQKGTTIASVKRALEEGGAMEYTTIVAAPASDPAGFKWLAPYTGSAIGQHWMYNGKHVLIVFDDLSKQADAYRAISLLLRRPPGREAFPGDVFYLHSRLLERCAKLSDELGGGSMTGLPVIETKANDISAFIPTNVISITDGQCFLESDLFNQGVRPAVNVGVSVSRVGGAAQIKAMKEVAGSLRLDLSQYRELEAFAAFASDLDAASKAQLDRGVRLVELLKQPQYSPLAVEDQVIEIFLGTQGHLDSVPAEDVSRFSSELLEHVKASHADILTGIKETKKLSEENEEKLVSVINEFKKGFAATDGSSVVVKEAEAEALDPAELGQESVKVNKPAPKKA</sequence>
<dbReference type="EC" id="7.1.2.2" evidence="12"/>
<feature type="site" description="Required for activity" evidence="12">
    <location>
        <position position="373"/>
    </location>
</feature>
<name>A0A8H2JA40_MYCMU</name>
<dbReference type="KEGG" id="mmuc:C1S78_006835"/>
<keyword evidence="7 12" id="KW-1278">Translocase</keyword>
<dbReference type="CDD" id="cd18113">
    <property type="entry name" value="ATP-synt_F1_alpha_C"/>
    <property type="match status" value="1"/>
</dbReference>
<dbReference type="InterPro" id="IPR020003">
    <property type="entry name" value="ATPase_a/bsu_AS"/>
</dbReference>
<feature type="binding site" evidence="12">
    <location>
        <begin position="172"/>
        <end position="179"/>
    </location>
    <ligand>
        <name>ATP</name>
        <dbReference type="ChEBI" id="CHEBI:30616"/>
    </ligand>
</feature>
<proteinExistence type="inferred from homology"/>
<comment type="catalytic activity">
    <reaction evidence="12">
        <text>ATP + H2O + 4 H(+)(in) = ADP + phosphate + 5 H(+)(out)</text>
        <dbReference type="Rhea" id="RHEA:57720"/>
        <dbReference type="ChEBI" id="CHEBI:15377"/>
        <dbReference type="ChEBI" id="CHEBI:15378"/>
        <dbReference type="ChEBI" id="CHEBI:30616"/>
        <dbReference type="ChEBI" id="CHEBI:43474"/>
        <dbReference type="ChEBI" id="CHEBI:456216"/>
        <dbReference type="EC" id="7.1.2.2"/>
    </reaction>
</comment>
<dbReference type="PANTHER" id="PTHR48082">
    <property type="entry name" value="ATP SYNTHASE SUBUNIT ALPHA, MITOCHONDRIAL"/>
    <property type="match status" value="1"/>
</dbReference>
<feature type="domain" description="ATPase F1/V1/A1 complex alpha/beta subunit N-terminal" evidence="15">
    <location>
        <begin position="29"/>
        <end position="95"/>
    </location>
</feature>
<dbReference type="Gene3D" id="3.40.50.300">
    <property type="entry name" value="P-loop containing nucleotide triphosphate hydrolases"/>
    <property type="match status" value="1"/>
</dbReference>
<evidence type="ECO:0000256" key="9">
    <source>
        <dbReference type="ARBA" id="ARBA00023136"/>
    </source>
</evidence>
<keyword evidence="18" id="KW-1185">Reference proteome</keyword>
<reference evidence="16 18" key="3">
    <citation type="journal article" date="2019" name="Sci. Rep.">
        <title>Insight into the biology of Mycobacterium mucogenicum and Mycobacterium neoaurum clade members.</title>
        <authorList>
            <person name="Behra P.R.K."/>
            <person name="Pettersson B.M.F."/>
            <person name="Ramesh M."/>
            <person name="Dasgupta S."/>
            <person name="Kirsebom L.A."/>
        </authorList>
    </citation>
    <scope>NUCLEOTIDE SEQUENCE [LARGE SCALE GENOMIC DNA]</scope>
    <source>
        <strain evidence="16 18">DSM 44124</strain>
    </source>
</reference>
<evidence type="ECO:0000256" key="8">
    <source>
        <dbReference type="ARBA" id="ARBA00023065"/>
    </source>
</evidence>
<evidence type="ECO:0000256" key="7">
    <source>
        <dbReference type="ARBA" id="ARBA00022967"/>
    </source>
</evidence>
<keyword evidence="8 12" id="KW-0406">Ion transport</keyword>
<dbReference type="SUPFAM" id="SSF47917">
    <property type="entry name" value="C-terminal domain of alpha and beta subunits of F1 ATP synthase"/>
    <property type="match status" value="1"/>
</dbReference>
<evidence type="ECO:0000256" key="2">
    <source>
        <dbReference type="ARBA" id="ARBA00008936"/>
    </source>
</evidence>
<dbReference type="GO" id="GO:0046933">
    <property type="term" value="F:proton-transporting ATP synthase activity, rotational mechanism"/>
    <property type="evidence" value="ECO:0007669"/>
    <property type="project" value="UniProtKB-UniRule"/>
</dbReference>
<dbReference type="Proteomes" id="UP000309231">
    <property type="component" value="Chromosome"/>
</dbReference>
<dbReference type="Pfam" id="PF00306">
    <property type="entry name" value="ATP-synt_ab_C"/>
    <property type="match status" value="1"/>
</dbReference>
<evidence type="ECO:0000313" key="16">
    <source>
        <dbReference type="EMBL" id="QPG70677.1"/>
    </source>
</evidence>
<keyword evidence="11 12" id="KW-0066">ATP synthesis</keyword>
<dbReference type="EMBL" id="CP062008">
    <property type="protein sequence ID" value="QPG70677.1"/>
    <property type="molecule type" value="Genomic_DNA"/>
</dbReference>
<evidence type="ECO:0000256" key="11">
    <source>
        <dbReference type="ARBA" id="ARBA00023310"/>
    </source>
</evidence>
<dbReference type="InterPro" id="IPR000793">
    <property type="entry name" value="ATP_synth_asu_C"/>
</dbReference>
<dbReference type="RefSeq" id="WP_029118210.1">
    <property type="nucleotide sequence ID" value="NZ_ANBS01000032.1"/>
</dbReference>
<dbReference type="InterPro" id="IPR027417">
    <property type="entry name" value="P-loop_NTPase"/>
</dbReference>
<dbReference type="InterPro" id="IPR000194">
    <property type="entry name" value="ATPase_F1/V1/A1_a/bsu_nucl-bd"/>
</dbReference>
<comment type="function">
    <text evidence="12">Produces ATP from ADP in the presence of a proton gradient across the membrane. The alpha chain is a regulatory subunit.</text>
</comment>
<evidence type="ECO:0000256" key="5">
    <source>
        <dbReference type="ARBA" id="ARBA00022741"/>
    </source>
</evidence>
<evidence type="ECO:0000256" key="10">
    <source>
        <dbReference type="ARBA" id="ARBA00023196"/>
    </source>
</evidence>
<evidence type="ECO:0000313" key="17">
    <source>
        <dbReference type="EMBL" id="TLH52103.1"/>
    </source>
</evidence>
<dbReference type="GeneID" id="76724614"/>
<keyword evidence="10 12" id="KW-0139">CF(1)</keyword>
<keyword evidence="9 12" id="KW-0472">Membrane</keyword>
<feature type="domain" description="ATP synthase alpha subunit C-terminal" evidence="14">
    <location>
        <begin position="382"/>
        <end position="507"/>
    </location>
</feature>